<organism evidence="9 10">
    <name type="scientific">Mobilisporobacter senegalensis</name>
    <dbReference type="NCBI Taxonomy" id="1329262"/>
    <lineage>
        <taxon>Bacteria</taxon>
        <taxon>Bacillati</taxon>
        <taxon>Bacillota</taxon>
        <taxon>Clostridia</taxon>
        <taxon>Lachnospirales</taxon>
        <taxon>Lachnospiraceae</taxon>
        <taxon>Mobilisporobacter</taxon>
    </lineage>
</organism>
<dbReference type="InterPro" id="IPR001608">
    <property type="entry name" value="Ala_racemase_N"/>
</dbReference>
<dbReference type="SUPFAM" id="SSF51419">
    <property type="entry name" value="PLP-binding barrel"/>
    <property type="match status" value="1"/>
</dbReference>
<dbReference type="PANTHER" id="PTHR30511:SF0">
    <property type="entry name" value="ALANINE RACEMASE, CATABOLIC-RELATED"/>
    <property type="match status" value="1"/>
</dbReference>
<feature type="binding site" evidence="5 7">
    <location>
        <position position="135"/>
    </location>
    <ligand>
        <name>substrate</name>
    </ligand>
</feature>
<dbReference type="GO" id="GO:0030170">
    <property type="term" value="F:pyridoxal phosphate binding"/>
    <property type="evidence" value="ECO:0007669"/>
    <property type="project" value="UniProtKB-UniRule"/>
</dbReference>
<evidence type="ECO:0000313" key="9">
    <source>
        <dbReference type="EMBL" id="ROR30546.1"/>
    </source>
</evidence>
<comment type="catalytic activity">
    <reaction evidence="1 5">
        <text>L-alanine = D-alanine</text>
        <dbReference type="Rhea" id="RHEA:20249"/>
        <dbReference type="ChEBI" id="CHEBI:57416"/>
        <dbReference type="ChEBI" id="CHEBI:57972"/>
        <dbReference type="EC" id="5.1.1.1"/>
    </reaction>
</comment>
<dbReference type="EC" id="5.1.1.1" evidence="5"/>
<dbReference type="PROSITE" id="PS00395">
    <property type="entry name" value="ALANINE_RACEMASE"/>
    <property type="match status" value="1"/>
</dbReference>
<dbReference type="NCBIfam" id="TIGR00492">
    <property type="entry name" value="alr"/>
    <property type="match status" value="1"/>
</dbReference>
<evidence type="ECO:0000313" key="10">
    <source>
        <dbReference type="Proteomes" id="UP000273083"/>
    </source>
</evidence>
<protein>
    <recommendedName>
        <fullName evidence="5">Alanine racemase</fullName>
        <ecNumber evidence="5">5.1.1.1</ecNumber>
    </recommendedName>
</protein>
<comment type="cofactor">
    <cofactor evidence="2 5 6">
        <name>pyridoxal 5'-phosphate</name>
        <dbReference type="ChEBI" id="CHEBI:597326"/>
    </cofactor>
</comment>
<name>A0A3N1XVB7_9FIRM</name>
<dbReference type="FunFam" id="2.40.37.10:FF:000006">
    <property type="entry name" value="Alanine racemase"/>
    <property type="match status" value="1"/>
</dbReference>
<dbReference type="AlphaFoldDB" id="A0A3N1XVB7"/>
<dbReference type="InterPro" id="IPR029066">
    <property type="entry name" value="PLP-binding_barrel"/>
</dbReference>
<accession>A0A3N1XVB7</accession>
<feature type="modified residue" description="N6-(pyridoxal phosphate)lysine" evidence="5 6">
    <location>
        <position position="38"/>
    </location>
</feature>
<dbReference type="InterPro" id="IPR009006">
    <property type="entry name" value="Ala_racemase/Decarboxylase_C"/>
</dbReference>
<dbReference type="HAMAP" id="MF_01201">
    <property type="entry name" value="Ala_racemase"/>
    <property type="match status" value="1"/>
</dbReference>
<keyword evidence="3 5" id="KW-0663">Pyridoxal phosphate</keyword>
<dbReference type="Pfam" id="PF01168">
    <property type="entry name" value="Ala_racemase_N"/>
    <property type="match status" value="1"/>
</dbReference>
<evidence type="ECO:0000256" key="2">
    <source>
        <dbReference type="ARBA" id="ARBA00001933"/>
    </source>
</evidence>
<dbReference type="RefSeq" id="WP_123608244.1">
    <property type="nucleotide sequence ID" value="NZ_RJVG01000002.1"/>
</dbReference>
<dbReference type="FunFam" id="3.20.20.10:FF:000002">
    <property type="entry name" value="Alanine racemase"/>
    <property type="match status" value="1"/>
</dbReference>
<dbReference type="UniPathway" id="UPA00042">
    <property type="reaction ID" value="UER00497"/>
</dbReference>
<dbReference type="SMART" id="SM01005">
    <property type="entry name" value="Ala_racemase_C"/>
    <property type="match status" value="1"/>
</dbReference>
<feature type="binding site" evidence="5 7">
    <location>
        <position position="314"/>
    </location>
    <ligand>
        <name>substrate</name>
    </ligand>
</feature>
<comment type="pathway">
    <text evidence="5">Amino-acid biosynthesis; D-alanine biosynthesis; D-alanine from L-alanine: step 1/1.</text>
</comment>
<evidence type="ECO:0000256" key="6">
    <source>
        <dbReference type="PIRSR" id="PIRSR600821-50"/>
    </source>
</evidence>
<evidence type="ECO:0000256" key="3">
    <source>
        <dbReference type="ARBA" id="ARBA00022898"/>
    </source>
</evidence>
<feature type="domain" description="Alanine racemase C-terminal" evidence="8">
    <location>
        <begin position="245"/>
        <end position="373"/>
    </location>
</feature>
<gene>
    <name evidence="9" type="ORF">EDD66_102198</name>
</gene>
<evidence type="ECO:0000256" key="5">
    <source>
        <dbReference type="HAMAP-Rule" id="MF_01201"/>
    </source>
</evidence>
<evidence type="ECO:0000259" key="8">
    <source>
        <dbReference type="SMART" id="SM01005"/>
    </source>
</evidence>
<evidence type="ECO:0000256" key="4">
    <source>
        <dbReference type="ARBA" id="ARBA00023235"/>
    </source>
</evidence>
<sequence>MKEYYRVKALINLDAIYKNIENTRKIIRSDSKIMAVVKADGYGHGAIPVAKILDPLVDVYGIAIIQEGIELRNANITKPILILGFTPKEYYKELIEYDIAQTVFQYDMALDISKEALKQGKTAKIHIKLDTGMSRIGFWPSSDSIECIKKISKLEGIKIEGIFTHFAKADYLDKTMARNQLKIFLEFVDRLENEGIKISLKHVSNSAGIIDMPEANLDMVRSGISTYGLYPSEEVNKEKLPLIPALELKSYVVHVKELEAGIGVGYGSTFITQKKTMVATIPIGYGDGYPRRLSNIGRVLIKGRSAPIIGRICMDQFMVDISDIDNVCAGDVVTLIGRDQNEFISVEELAALEGSFNYEFVCDLGKRIPREYYRDGKKIGTLDYYNCTKVTLDFPL</sequence>
<evidence type="ECO:0000256" key="7">
    <source>
        <dbReference type="PIRSR" id="PIRSR600821-52"/>
    </source>
</evidence>
<evidence type="ECO:0000256" key="1">
    <source>
        <dbReference type="ARBA" id="ARBA00000316"/>
    </source>
</evidence>
<comment type="caution">
    <text evidence="9">The sequence shown here is derived from an EMBL/GenBank/DDBJ whole genome shotgun (WGS) entry which is preliminary data.</text>
</comment>
<dbReference type="Proteomes" id="UP000273083">
    <property type="component" value="Unassembled WGS sequence"/>
</dbReference>
<dbReference type="InterPro" id="IPR020622">
    <property type="entry name" value="Ala_racemase_pyridoxalP-BS"/>
</dbReference>
<dbReference type="PRINTS" id="PR00992">
    <property type="entry name" value="ALARACEMASE"/>
</dbReference>
<reference evidence="9 10" key="1">
    <citation type="submission" date="2018-11" db="EMBL/GenBank/DDBJ databases">
        <title>Genomic Encyclopedia of Type Strains, Phase IV (KMG-IV): sequencing the most valuable type-strain genomes for metagenomic binning, comparative biology and taxonomic classification.</title>
        <authorList>
            <person name="Goeker M."/>
        </authorList>
    </citation>
    <scope>NUCLEOTIDE SEQUENCE [LARGE SCALE GENOMIC DNA]</scope>
    <source>
        <strain evidence="9 10">DSM 26537</strain>
    </source>
</reference>
<keyword evidence="4 5" id="KW-0413">Isomerase</keyword>
<dbReference type="GO" id="GO:0008784">
    <property type="term" value="F:alanine racemase activity"/>
    <property type="evidence" value="ECO:0007669"/>
    <property type="project" value="UniProtKB-UniRule"/>
</dbReference>
<dbReference type="Gene3D" id="3.20.20.10">
    <property type="entry name" value="Alanine racemase"/>
    <property type="match status" value="1"/>
</dbReference>
<feature type="active site" description="Proton acceptor; specific for D-alanine" evidence="5">
    <location>
        <position position="38"/>
    </location>
</feature>
<dbReference type="Gene3D" id="2.40.37.10">
    <property type="entry name" value="Lyase, Ornithine Decarboxylase, Chain A, domain 1"/>
    <property type="match status" value="1"/>
</dbReference>
<dbReference type="GO" id="GO:0030632">
    <property type="term" value="P:D-alanine biosynthetic process"/>
    <property type="evidence" value="ECO:0007669"/>
    <property type="project" value="UniProtKB-UniRule"/>
</dbReference>
<dbReference type="OrthoDB" id="9813814at2"/>
<dbReference type="GO" id="GO:0005829">
    <property type="term" value="C:cytosol"/>
    <property type="evidence" value="ECO:0007669"/>
    <property type="project" value="TreeGrafter"/>
</dbReference>
<comment type="similarity">
    <text evidence="5">Belongs to the alanine racemase family.</text>
</comment>
<dbReference type="InterPro" id="IPR000821">
    <property type="entry name" value="Ala_racemase"/>
</dbReference>
<keyword evidence="10" id="KW-1185">Reference proteome</keyword>
<dbReference type="PANTHER" id="PTHR30511">
    <property type="entry name" value="ALANINE RACEMASE"/>
    <property type="match status" value="1"/>
</dbReference>
<dbReference type="SUPFAM" id="SSF50621">
    <property type="entry name" value="Alanine racemase C-terminal domain-like"/>
    <property type="match status" value="1"/>
</dbReference>
<feature type="active site" description="Proton acceptor; specific for L-alanine" evidence="5">
    <location>
        <position position="266"/>
    </location>
</feature>
<dbReference type="GO" id="GO:0009252">
    <property type="term" value="P:peptidoglycan biosynthetic process"/>
    <property type="evidence" value="ECO:0007669"/>
    <property type="project" value="TreeGrafter"/>
</dbReference>
<proteinExistence type="inferred from homology"/>
<dbReference type="EMBL" id="RJVG01000002">
    <property type="protein sequence ID" value="ROR30546.1"/>
    <property type="molecule type" value="Genomic_DNA"/>
</dbReference>
<comment type="function">
    <text evidence="5">Catalyzes the interconversion of L-alanine and D-alanine. May also act on other amino acids.</text>
</comment>
<dbReference type="CDD" id="cd00430">
    <property type="entry name" value="PLPDE_III_AR"/>
    <property type="match status" value="1"/>
</dbReference>
<dbReference type="InterPro" id="IPR011079">
    <property type="entry name" value="Ala_racemase_C"/>
</dbReference>
<dbReference type="Pfam" id="PF00842">
    <property type="entry name" value="Ala_racemase_C"/>
    <property type="match status" value="1"/>
</dbReference>